<dbReference type="EMBL" id="ANAH02000017">
    <property type="protein sequence ID" value="EPX59400.1"/>
    <property type="molecule type" value="Genomic_DNA"/>
</dbReference>
<dbReference type="InterPro" id="IPR016167">
    <property type="entry name" value="FAD-bd_PCMH_sub1"/>
</dbReference>
<keyword evidence="5" id="KW-1185">Reference proteome</keyword>
<dbReference type="Gene3D" id="1.10.45.10">
    <property type="entry name" value="Vanillyl-alcohol Oxidase, Chain A, domain 4"/>
    <property type="match status" value="1"/>
</dbReference>
<dbReference type="Pfam" id="PF04030">
    <property type="entry name" value="ALO"/>
    <property type="match status" value="1"/>
</dbReference>
<comment type="caution">
    <text evidence="4">The sequence shown here is derived from an EMBL/GenBank/DDBJ whole genome shotgun (WGS) entry which is preliminary data.</text>
</comment>
<dbReference type="GO" id="GO:0003885">
    <property type="term" value="F:D-arabinono-1,4-lactone oxidase activity"/>
    <property type="evidence" value="ECO:0007669"/>
    <property type="project" value="InterPro"/>
</dbReference>
<evidence type="ECO:0000259" key="3">
    <source>
        <dbReference type="PROSITE" id="PS51387"/>
    </source>
</evidence>
<protein>
    <recommendedName>
        <fullName evidence="3">FAD-binding PCMH-type domain-containing protein</fullName>
    </recommendedName>
</protein>
<dbReference type="Proteomes" id="UP000011682">
    <property type="component" value="Unassembled WGS sequence"/>
</dbReference>
<dbReference type="PROSITE" id="PS51387">
    <property type="entry name" value="FAD_PCMH"/>
    <property type="match status" value="1"/>
</dbReference>
<keyword evidence="1" id="KW-0285">Flavoprotein</keyword>
<dbReference type="InterPro" id="IPR006094">
    <property type="entry name" value="Oxid_FAD_bind_N"/>
</dbReference>
<reference evidence="4" key="1">
    <citation type="submission" date="2013-05" db="EMBL/GenBank/DDBJ databases">
        <title>Genome assembly of Cystobacter fuscus DSM 2262.</title>
        <authorList>
            <person name="Sharma G."/>
            <person name="Khatri I."/>
            <person name="Kaur C."/>
            <person name="Mayilraj S."/>
            <person name="Subramanian S."/>
        </authorList>
    </citation>
    <scope>NUCLEOTIDE SEQUENCE [LARGE SCALE GENOMIC DNA]</scope>
    <source>
        <strain evidence="4">DSM 2262</strain>
    </source>
</reference>
<dbReference type="GO" id="GO:0071949">
    <property type="term" value="F:FAD binding"/>
    <property type="evidence" value="ECO:0007669"/>
    <property type="project" value="InterPro"/>
</dbReference>
<evidence type="ECO:0000256" key="1">
    <source>
        <dbReference type="ARBA" id="ARBA00022827"/>
    </source>
</evidence>
<dbReference type="Gene3D" id="3.30.43.10">
    <property type="entry name" value="Uridine Diphospho-n-acetylenolpyruvylglucosamine Reductase, domain 2"/>
    <property type="match status" value="1"/>
</dbReference>
<organism evidence="4 5">
    <name type="scientific">Cystobacter fuscus (strain ATCC 25194 / DSM 2262 / NBRC 100088 / M29)</name>
    <dbReference type="NCBI Taxonomy" id="1242864"/>
    <lineage>
        <taxon>Bacteria</taxon>
        <taxon>Pseudomonadati</taxon>
        <taxon>Myxococcota</taxon>
        <taxon>Myxococcia</taxon>
        <taxon>Myxococcales</taxon>
        <taxon>Cystobacterineae</taxon>
        <taxon>Archangiaceae</taxon>
        <taxon>Cystobacter</taxon>
    </lineage>
</organism>
<feature type="domain" description="FAD-binding PCMH-type" evidence="3">
    <location>
        <begin position="22"/>
        <end position="200"/>
    </location>
</feature>
<dbReference type="GO" id="GO:0016020">
    <property type="term" value="C:membrane"/>
    <property type="evidence" value="ECO:0007669"/>
    <property type="project" value="InterPro"/>
</dbReference>
<dbReference type="InterPro" id="IPR016169">
    <property type="entry name" value="FAD-bd_PCMH_sub2"/>
</dbReference>
<dbReference type="InterPro" id="IPR016166">
    <property type="entry name" value="FAD-bd_PCMH"/>
</dbReference>
<keyword evidence="1" id="KW-0274">FAD</keyword>
<dbReference type="AlphaFoldDB" id="S9P4J4"/>
<sequence>MPNHEVDMTVARAFSPQVPSVQFDPQTCLHYPTSEEEIVQLVQYASSNNLQVRVIGSGHSVREAILSTASNAINISLEQYRKVTSNSDGTFTVQAGCCLGLDAPEPWENTFFYQLQQLAQAVPDMGGVTHQAVGGFTTMGCSGGSLQYAYTDSIVGISLVDGQGVVRSYSRGKDPEFEAVLVSMGLMGITSTLTFKPNDAFNIIGSETCYALNDVNCPIDFFGPGTPDKPSLEQFMRQTEYTRLMWWPQKGAERIVVWKAQRMTSEDYTTLGMTPENFQPKQYLEFPVVLGSQIPAQIVASLFYQLSAGWPTLVNLIQDPLLRAEITLLIDLTYGPCILPFVIDQFAPVYTGDSPPTEAPQLEIPQGVFSDEVRIVELGKNTGGESMRGAAAQGSAGRRAAGGPVLRLLRPDAPTSADSIRVTSVAIDLWKDVLARMPNASTHLPKLQSLLSERGLKLPRYYHIHVPSDVLEELQPGNRTAPQDAKGKQQFWDSWYRGLPMDNDVSDFLMPTEFTELWIPLEKTQAVMNKLRDFYEQGGLGATGSYSCEIYAAKADELWLSPAYKQDVVRVDVFWFHDLFRDEAALKAFYQQYWELLREYDFRPHWAKYLPEGDLGPAYLARLYPQWNQFLALRARMDPKQLFVTDYWREALGIPQNNS</sequence>
<dbReference type="Pfam" id="PF01565">
    <property type="entry name" value="FAD_binding_4"/>
    <property type="match status" value="1"/>
</dbReference>
<dbReference type="Gene3D" id="3.30.465.10">
    <property type="match status" value="1"/>
</dbReference>
<evidence type="ECO:0000313" key="5">
    <source>
        <dbReference type="Proteomes" id="UP000011682"/>
    </source>
</evidence>
<dbReference type="InterPro" id="IPR036318">
    <property type="entry name" value="FAD-bd_PCMH-like_sf"/>
</dbReference>
<dbReference type="InterPro" id="IPR007173">
    <property type="entry name" value="ALO_C"/>
</dbReference>
<gene>
    <name evidence="4" type="ORF">D187_002890</name>
</gene>
<proteinExistence type="predicted"/>
<dbReference type="Gene3D" id="3.30.70.2520">
    <property type="match status" value="1"/>
</dbReference>
<dbReference type="InterPro" id="IPR016171">
    <property type="entry name" value="Vanillyl_alc_oxidase_C-sub2"/>
</dbReference>
<dbReference type="PANTHER" id="PTHR43762:SF1">
    <property type="entry name" value="D-ARABINONO-1,4-LACTONE OXIDASE"/>
    <property type="match status" value="1"/>
</dbReference>
<dbReference type="eggNOG" id="COG0277">
    <property type="taxonomic scope" value="Bacteria"/>
</dbReference>
<dbReference type="PANTHER" id="PTHR43762">
    <property type="entry name" value="L-GULONOLACTONE OXIDASE"/>
    <property type="match status" value="1"/>
</dbReference>
<evidence type="ECO:0000313" key="4">
    <source>
        <dbReference type="EMBL" id="EPX59400.1"/>
    </source>
</evidence>
<keyword evidence="2" id="KW-0560">Oxidoreductase</keyword>
<accession>S9P4J4</accession>
<name>S9P4J4_CYSF2</name>
<dbReference type="InterPro" id="IPR010031">
    <property type="entry name" value="FAD_lactone_oxidase-like"/>
</dbReference>
<evidence type="ECO:0000256" key="2">
    <source>
        <dbReference type="ARBA" id="ARBA00023002"/>
    </source>
</evidence>
<dbReference type="SUPFAM" id="SSF56176">
    <property type="entry name" value="FAD-binding/transporter-associated domain-like"/>
    <property type="match status" value="1"/>
</dbReference>